<dbReference type="Pfam" id="PF03599">
    <property type="entry name" value="CdhD"/>
    <property type="match status" value="1"/>
</dbReference>
<keyword evidence="1" id="KW-0472">Membrane</keyword>
<name>A0A857DI45_9FIRM</name>
<evidence type="ECO:0000259" key="2">
    <source>
        <dbReference type="Pfam" id="PF03599"/>
    </source>
</evidence>
<gene>
    <name evidence="3" type="ORF">GQ588_10120</name>
</gene>
<sequence>MGEISFDPNQNNRNANNKAELKIFDPQPCCCGDDSIAGPVTVYDTECGWITGEIKTPAGLVPQISTNLTALDILGGWKARWGINRMNYKINPGLYAVGNPDEHSEVLVTANYKMTFDALRKELAGLQAWILVLDTKGINVWCAAGKGTFGTAELSSRIGKTRLAQIVFHRTLLLPQLGAPGVSAHQVHKQTGFNVVYGPVRASDIREFIASGRKATAEMRTVKFTTYDRLVLTPMELTGTFKMSLMILGILFIFNLIRPGAFGITDFYAYAGALIVGCVLTPVLLPWIPGKAFAWKGWLLGLLWVAAVNVLNGWPGELSYSWFRALGYLLVLPSVSAFYAMNFTGASTYTSFSGVMKEMKTAVPAIVVTIGVGVTLILLNSLFRV</sequence>
<evidence type="ECO:0000313" key="4">
    <source>
        <dbReference type="Proteomes" id="UP000430508"/>
    </source>
</evidence>
<feature type="transmembrane region" description="Helical" evidence="1">
    <location>
        <begin position="321"/>
        <end position="341"/>
    </location>
</feature>
<keyword evidence="1" id="KW-0812">Transmembrane</keyword>
<feature type="transmembrane region" description="Helical" evidence="1">
    <location>
        <begin position="297"/>
        <end position="315"/>
    </location>
</feature>
<reference evidence="3 4" key="1">
    <citation type="submission" date="2019-12" db="EMBL/GenBank/DDBJ databases">
        <title>Sequence classification of anaerobic respiratory reductive dehalogenases: First we see many, then we see few.</title>
        <authorList>
            <person name="Molenda O."/>
            <person name="Puentes Jacome L.A."/>
            <person name="Cao X."/>
            <person name="Nesbo C.L."/>
            <person name="Tang S."/>
            <person name="Morson N."/>
            <person name="Patron J."/>
            <person name="Lomheim L."/>
            <person name="Wishart D.S."/>
            <person name="Edwards E.A."/>
        </authorList>
    </citation>
    <scope>NUCLEOTIDE SEQUENCE [LARGE SCALE GENOMIC DNA]</scope>
    <source>
        <strain evidence="3 4">12DCA</strain>
    </source>
</reference>
<accession>A0A857DI45</accession>
<feature type="transmembrane region" description="Helical" evidence="1">
    <location>
        <begin position="267"/>
        <end position="285"/>
    </location>
</feature>
<organism evidence="3 4">
    <name type="scientific">Dehalobacter restrictus</name>
    <dbReference type="NCBI Taxonomy" id="55583"/>
    <lineage>
        <taxon>Bacteria</taxon>
        <taxon>Bacillati</taxon>
        <taxon>Bacillota</taxon>
        <taxon>Clostridia</taxon>
        <taxon>Eubacteriales</taxon>
        <taxon>Desulfitobacteriaceae</taxon>
        <taxon>Dehalobacter</taxon>
    </lineage>
</organism>
<dbReference type="NCBIfam" id="NF040863">
    <property type="entry name" value="HgcA_corrinoid"/>
    <property type="match status" value="1"/>
</dbReference>
<dbReference type="Proteomes" id="UP000430508">
    <property type="component" value="Chromosome"/>
</dbReference>
<evidence type="ECO:0000313" key="3">
    <source>
        <dbReference type="EMBL" id="QHA00964.1"/>
    </source>
</evidence>
<feature type="domain" description="CO dehydrogenase/acetyl-CoA synthase delta subunit TIM barrel" evidence="2">
    <location>
        <begin position="89"/>
        <end position="207"/>
    </location>
</feature>
<dbReference type="Gene3D" id="3.40.50.11600">
    <property type="match status" value="1"/>
</dbReference>
<proteinExistence type="predicted"/>
<feature type="transmembrane region" description="Helical" evidence="1">
    <location>
        <begin position="362"/>
        <end position="383"/>
    </location>
</feature>
<dbReference type="EMBL" id="CP046996">
    <property type="protein sequence ID" value="QHA00964.1"/>
    <property type="molecule type" value="Genomic_DNA"/>
</dbReference>
<evidence type="ECO:0000256" key="1">
    <source>
        <dbReference type="SAM" id="Phobius"/>
    </source>
</evidence>
<dbReference type="AlphaFoldDB" id="A0A857DI45"/>
<protein>
    <submittedName>
        <fullName evidence="3">Acetyl-CoA synthase subunit gamma</fullName>
    </submittedName>
</protein>
<dbReference type="InterPro" id="IPR016041">
    <property type="entry name" value="Ac-CoA_synth_d_su_TIM-brl"/>
</dbReference>
<feature type="transmembrane region" description="Helical" evidence="1">
    <location>
        <begin position="243"/>
        <end position="261"/>
    </location>
</feature>
<keyword evidence="1" id="KW-1133">Transmembrane helix</keyword>